<feature type="region of interest" description="Disordered" evidence="1">
    <location>
        <begin position="362"/>
        <end position="393"/>
    </location>
</feature>
<dbReference type="EMBL" id="AZHD01000003">
    <property type="protein sequence ID" value="OAA65530.1"/>
    <property type="molecule type" value="Genomic_DNA"/>
</dbReference>
<accession>A0A162MR41</accession>
<name>A0A162MR41_9HYPO</name>
<evidence type="ECO:0000256" key="1">
    <source>
        <dbReference type="SAM" id="MobiDB-lite"/>
    </source>
</evidence>
<reference evidence="2 3" key="1">
    <citation type="journal article" date="2016" name="Genome Biol. Evol.">
        <title>Divergent and convergent evolution of fungal pathogenicity.</title>
        <authorList>
            <person name="Shang Y."/>
            <person name="Xiao G."/>
            <person name="Zheng P."/>
            <person name="Cen K."/>
            <person name="Zhan S."/>
            <person name="Wang C."/>
        </authorList>
    </citation>
    <scope>NUCLEOTIDE SEQUENCE [LARGE SCALE GENOMIC DNA]</scope>
    <source>
        <strain evidence="2 3">RCEF 264</strain>
    </source>
</reference>
<feature type="compositionally biased region" description="Low complexity" evidence="1">
    <location>
        <begin position="542"/>
        <end position="551"/>
    </location>
</feature>
<feature type="compositionally biased region" description="Basic and acidic residues" evidence="1">
    <location>
        <begin position="519"/>
        <end position="528"/>
    </location>
</feature>
<evidence type="ECO:0000313" key="3">
    <source>
        <dbReference type="Proteomes" id="UP000076874"/>
    </source>
</evidence>
<feature type="region of interest" description="Disordered" evidence="1">
    <location>
        <begin position="505"/>
        <end position="580"/>
    </location>
</feature>
<keyword evidence="3" id="KW-1185">Reference proteome</keyword>
<dbReference type="OrthoDB" id="5232189at2759"/>
<sequence>MHRPRSRPSQQQQQYHRRLQAAIDDVNNNLHQLLRLGRSGQWVLHHEDIYKARLDTRPHTRNPESEVPIDNFSYAGMFVRGWDMIWAGKGPVPNLRDAAFWEAKHKALEEQIERARTWQVQPRFTPEELQMLELLEQQEDHLFHGTLRYKKCRLENDKTRVLHRLLRLAELGRPGQWILHHEDLYHPSINTRPQTRNAGDGISIRDFMFQGKVVREAAFHGIQIPFELVWAGRGPLPDFTDPAFWGARQYHLFKSIQRVEEGLVQPRFSAGELRALEAMEAQEDHVFFAVARHRREEAQHAMTRPPEAAQLTPEAQRAAQDLSDAQWMVWNELRGLWESGLAGQWLLYQEPLYIPENDARARDHTKDEDPDADAGVDTDGNDPRIIFRGSDGLRYDDRDGGPLPDFSSLAYWQAKRVELRQKRVDALAGKVRHRFAPGDLMRIQLRERALQDEFEQKSAPVNNSDMNTNAKQIEAWLGVNRARKRLPSTPPPVYDDDTNETVALSHDLRTTEPVNEADDSARANDDIFRGTSGKRKRQSESRTQGQSQGQDRGQRVLLDGRGHRHHCSRLVPGFHKQLRR</sequence>
<dbReference type="Proteomes" id="UP000076874">
    <property type="component" value="Unassembled WGS sequence"/>
</dbReference>
<organism evidence="2 3">
    <name type="scientific">Niveomyces insectorum RCEF 264</name>
    <dbReference type="NCBI Taxonomy" id="1081102"/>
    <lineage>
        <taxon>Eukaryota</taxon>
        <taxon>Fungi</taxon>
        <taxon>Dikarya</taxon>
        <taxon>Ascomycota</taxon>
        <taxon>Pezizomycotina</taxon>
        <taxon>Sordariomycetes</taxon>
        <taxon>Hypocreomycetidae</taxon>
        <taxon>Hypocreales</taxon>
        <taxon>Cordycipitaceae</taxon>
        <taxon>Niveomyces</taxon>
    </lineage>
</organism>
<proteinExistence type="predicted"/>
<feature type="compositionally biased region" description="Basic and acidic residues" evidence="1">
    <location>
        <begin position="552"/>
        <end position="561"/>
    </location>
</feature>
<evidence type="ECO:0000313" key="2">
    <source>
        <dbReference type="EMBL" id="OAA65530.1"/>
    </source>
</evidence>
<gene>
    <name evidence="2" type="ORF">SPI_02317</name>
</gene>
<comment type="caution">
    <text evidence="2">The sequence shown here is derived from an EMBL/GenBank/DDBJ whole genome shotgun (WGS) entry which is preliminary data.</text>
</comment>
<dbReference type="AlphaFoldDB" id="A0A162MR41"/>
<protein>
    <submittedName>
        <fullName evidence="2">Uncharacterized protein</fullName>
    </submittedName>
</protein>
<feature type="compositionally biased region" description="Acidic residues" evidence="1">
    <location>
        <begin position="368"/>
        <end position="380"/>
    </location>
</feature>